<evidence type="ECO:0000313" key="2">
    <source>
        <dbReference type="Proteomes" id="UP000013261"/>
    </source>
</evidence>
<reference evidence="1 2" key="1">
    <citation type="submission" date="2013-02" db="EMBL/GenBank/DDBJ databases">
        <title>The Genome Sequence of Acinetobacter sp. ANC 4105.</title>
        <authorList>
            <consortium name="The Broad Institute Genome Sequencing Platform"/>
            <consortium name="The Broad Institute Genome Sequencing Center for Infectious Disease"/>
            <person name="Cerqueira G."/>
            <person name="Feldgarden M."/>
            <person name="Courvalin P."/>
            <person name="Perichon B."/>
            <person name="Grillot-Courvalin C."/>
            <person name="Clermont D."/>
            <person name="Rocha E."/>
            <person name="Yoon E.-J."/>
            <person name="Nemec A."/>
            <person name="Walker B."/>
            <person name="Young S.K."/>
            <person name="Zeng Q."/>
            <person name="Gargeya S."/>
            <person name="Fitzgerald M."/>
            <person name="Haas B."/>
            <person name="Abouelleil A."/>
            <person name="Alvarado L."/>
            <person name="Arachchi H.M."/>
            <person name="Berlin A.M."/>
            <person name="Chapman S.B."/>
            <person name="Dewar J."/>
            <person name="Goldberg J."/>
            <person name="Griggs A."/>
            <person name="Gujja S."/>
            <person name="Hansen M."/>
            <person name="Howarth C."/>
            <person name="Imamovic A."/>
            <person name="Larimer J."/>
            <person name="McCowan C."/>
            <person name="Murphy C."/>
            <person name="Neiman D."/>
            <person name="Pearson M."/>
            <person name="Priest M."/>
            <person name="Roberts A."/>
            <person name="Saif S."/>
            <person name="Shea T."/>
            <person name="Sisk P."/>
            <person name="Sykes S."/>
            <person name="Wortman J."/>
            <person name="Nusbaum C."/>
            <person name="Birren B."/>
        </authorList>
    </citation>
    <scope>NUCLEOTIDE SEQUENCE [LARGE SCALE GENOMIC DNA]</scope>
    <source>
        <strain evidence="1 2">ANC 4105</strain>
    </source>
</reference>
<comment type="caution">
    <text evidence="1">The sequence shown here is derived from an EMBL/GenBank/DDBJ whole genome shotgun (WGS) entry which is preliminary data.</text>
</comment>
<dbReference type="AlphaFoldDB" id="N9LMI5"/>
<accession>N9LMI5</accession>
<dbReference type="Proteomes" id="UP000013261">
    <property type="component" value="Unassembled WGS sequence"/>
</dbReference>
<organism evidence="1 2">
    <name type="scientific">Acinetobacter dispersus</name>
    <dbReference type="NCBI Taxonomy" id="70348"/>
    <lineage>
        <taxon>Bacteria</taxon>
        <taxon>Pseudomonadati</taxon>
        <taxon>Pseudomonadota</taxon>
        <taxon>Gammaproteobacteria</taxon>
        <taxon>Moraxellales</taxon>
        <taxon>Moraxellaceae</taxon>
        <taxon>Acinetobacter</taxon>
    </lineage>
</organism>
<dbReference type="PATRIC" id="fig|1217703.3.peg.255"/>
<dbReference type="eggNOG" id="ENOG5031RES">
    <property type="taxonomic scope" value="Bacteria"/>
</dbReference>
<gene>
    <name evidence="1" type="ORF">F904_00271</name>
</gene>
<keyword evidence="2" id="KW-1185">Reference proteome</keyword>
<protein>
    <submittedName>
        <fullName evidence="1">Uncharacterized protein</fullName>
    </submittedName>
</protein>
<name>N9LMI5_9GAMM</name>
<proteinExistence type="predicted"/>
<sequence>MNRLLLDSNKKERLDIYLNSVDLTLLASTKMAKLEVEMTILNIQSIFSNLSFYQEHYLEIIQDAAQYYTPVEHSFINTFPFKQQALYLGDLLQLWFGNKWKIQTAKDLLTQKNTSIVDEHAPLYLFQLGGELFLGANTALAWSVAEQKVVSVQVKSIWQYAVFSHLCLRPKNFQANKAIA</sequence>
<dbReference type="EMBL" id="APRL01000001">
    <property type="protein sequence ID" value="ENW97433.1"/>
    <property type="molecule type" value="Genomic_DNA"/>
</dbReference>
<dbReference type="HOGENOM" id="CLU_1648437_0_0_6"/>
<evidence type="ECO:0000313" key="1">
    <source>
        <dbReference type="EMBL" id="ENW97433.1"/>
    </source>
</evidence>